<keyword evidence="1" id="KW-0812">Transmembrane</keyword>
<evidence type="ECO:0000313" key="3">
    <source>
        <dbReference type="EMBL" id="SVB11377.1"/>
    </source>
</evidence>
<feature type="non-terminal residue" evidence="3">
    <location>
        <position position="374"/>
    </location>
</feature>
<keyword evidence="1" id="KW-1133">Transmembrane helix</keyword>
<dbReference type="SUPFAM" id="SSF49344">
    <property type="entry name" value="CBD9-like"/>
    <property type="match status" value="1"/>
</dbReference>
<dbReference type="AlphaFoldDB" id="A0A382BDX3"/>
<organism evidence="3">
    <name type="scientific">marine metagenome</name>
    <dbReference type="NCBI Taxonomy" id="408172"/>
    <lineage>
        <taxon>unclassified sequences</taxon>
        <taxon>metagenomes</taxon>
        <taxon>ecological metagenomes</taxon>
    </lineage>
</organism>
<proteinExistence type="predicted"/>
<gene>
    <name evidence="3" type="ORF">METZ01_LOCUS164231</name>
</gene>
<name>A0A382BDX3_9ZZZZ</name>
<feature type="transmembrane region" description="Helical" evidence="1">
    <location>
        <begin position="23"/>
        <end position="44"/>
    </location>
</feature>
<accession>A0A382BDX3</accession>
<keyword evidence="1" id="KW-0472">Membrane</keyword>
<evidence type="ECO:0000256" key="1">
    <source>
        <dbReference type="SAM" id="Phobius"/>
    </source>
</evidence>
<evidence type="ECO:0000259" key="2">
    <source>
        <dbReference type="Pfam" id="PF19313"/>
    </source>
</evidence>
<dbReference type="InterPro" id="IPR045670">
    <property type="entry name" value="DUF5916"/>
</dbReference>
<sequence length="374" mass="41235">MKSQITIPRQLFDVTSITCPTRLIARGSLLFTLLAVSGFVSALLSQETGVSQGARAAVSQPPPWTGPIDGPTPPNFPDVINRDDAGNATVRAVKLDGSLDVDGELNEPVYQDVPAISGFIQSLPNEGTAASELTEVWIMYDNENVYISARVHEGVPESLWVANEMRRDATGIGNNDNFGVVLDTFYDRRNGYFLYTNPIGGMSESQLTDEGNPNFDWNPVWDVRTGRFEDGWTVEMEIPFKSIRYRPGRAQVWGIQLRRAIRRKNEFAHLTLVSQAAAGTGRNGMTRVSRAATLVGIQVPARGVNVDVKPYGISSLTTDRLATPAISNKGSADWGADVKWRVTQNLTADFTYNTDFAQVEVDEQQINLTRFNLF</sequence>
<reference evidence="3" key="1">
    <citation type="submission" date="2018-05" db="EMBL/GenBank/DDBJ databases">
        <authorList>
            <person name="Lanie J.A."/>
            <person name="Ng W.-L."/>
            <person name="Kazmierczak K.M."/>
            <person name="Andrzejewski T.M."/>
            <person name="Davidsen T.M."/>
            <person name="Wayne K.J."/>
            <person name="Tettelin H."/>
            <person name="Glass J.I."/>
            <person name="Rusch D."/>
            <person name="Podicherti R."/>
            <person name="Tsui H.-C.T."/>
            <person name="Winkler M.E."/>
        </authorList>
    </citation>
    <scope>NUCLEOTIDE SEQUENCE</scope>
</reference>
<protein>
    <recommendedName>
        <fullName evidence="2">DUF5916 domain-containing protein</fullName>
    </recommendedName>
</protein>
<dbReference type="Gene3D" id="2.60.40.1190">
    <property type="match status" value="1"/>
</dbReference>
<dbReference type="EMBL" id="UINC01029143">
    <property type="protein sequence ID" value="SVB11377.1"/>
    <property type="molecule type" value="Genomic_DNA"/>
</dbReference>
<dbReference type="Pfam" id="PF19313">
    <property type="entry name" value="DUF5916"/>
    <property type="match status" value="1"/>
</dbReference>
<dbReference type="CDD" id="cd09618">
    <property type="entry name" value="CBM9_like_2"/>
    <property type="match status" value="1"/>
</dbReference>
<feature type="domain" description="DUF5916" evidence="2">
    <location>
        <begin position="328"/>
        <end position="372"/>
    </location>
</feature>